<keyword evidence="1" id="KW-0472">Membrane</keyword>
<name>A0AAV2E7Z1_9ROSI</name>
<evidence type="ECO:0000313" key="3">
    <source>
        <dbReference type="Proteomes" id="UP001497516"/>
    </source>
</evidence>
<dbReference type="EMBL" id="OZ034817">
    <property type="protein sequence ID" value="CAL1381620.1"/>
    <property type="molecule type" value="Genomic_DNA"/>
</dbReference>
<evidence type="ECO:0000313" key="2">
    <source>
        <dbReference type="EMBL" id="CAL1381620.1"/>
    </source>
</evidence>
<accession>A0AAV2E7Z1</accession>
<dbReference type="Proteomes" id="UP001497516">
    <property type="component" value="Chromosome 4"/>
</dbReference>
<evidence type="ECO:0000256" key="1">
    <source>
        <dbReference type="SAM" id="Phobius"/>
    </source>
</evidence>
<keyword evidence="1" id="KW-0812">Transmembrane</keyword>
<reference evidence="2 3" key="1">
    <citation type="submission" date="2024-04" db="EMBL/GenBank/DDBJ databases">
        <authorList>
            <person name="Fracassetti M."/>
        </authorList>
    </citation>
    <scope>NUCLEOTIDE SEQUENCE [LARGE SCALE GENOMIC DNA]</scope>
</reference>
<dbReference type="AlphaFoldDB" id="A0AAV2E7Z1"/>
<proteinExistence type="predicted"/>
<organism evidence="2 3">
    <name type="scientific">Linum trigynum</name>
    <dbReference type="NCBI Taxonomy" id="586398"/>
    <lineage>
        <taxon>Eukaryota</taxon>
        <taxon>Viridiplantae</taxon>
        <taxon>Streptophyta</taxon>
        <taxon>Embryophyta</taxon>
        <taxon>Tracheophyta</taxon>
        <taxon>Spermatophyta</taxon>
        <taxon>Magnoliopsida</taxon>
        <taxon>eudicotyledons</taxon>
        <taxon>Gunneridae</taxon>
        <taxon>Pentapetalae</taxon>
        <taxon>rosids</taxon>
        <taxon>fabids</taxon>
        <taxon>Malpighiales</taxon>
        <taxon>Linaceae</taxon>
        <taxon>Linum</taxon>
    </lineage>
</organism>
<evidence type="ECO:0008006" key="4">
    <source>
        <dbReference type="Google" id="ProtNLM"/>
    </source>
</evidence>
<feature type="transmembrane region" description="Helical" evidence="1">
    <location>
        <begin position="15"/>
        <end position="36"/>
    </location>
</feature>
<gene>
    <name evidence="2" type="ORF">LTRI10_LOCUS22989</name>
</gene>
<keyword evidence="3" id="KW-1185">Reference proteome</keyword>
<sequence length="98" mass="11344">MNGTQMVEYFGELGWVLLLVQCFLLRCWRLLVLTGICGRRGRRELFEIWRRRVVGEEGICFRLGYGGGGSSGKKGFVFVWDMEAAARRGRRRKKNNGR</sequence>
<keyword evidence="1" id="KW-1133">Transmembrane helix</keyword>
<protein>
    <recommendedName>
        <fullName evidence="4">Transmembrane protein</fullName>
    </recommendedName>
</protein>